<dbReference type="InterPro" id="IPR014710">
    <property type="entry name" value="RmlC-like_jellyroll"/>
</dbReference>
<dbReference type="OrthoDB" id="9976870at2759"/>
<dbReference type="Gene3D" id="2.60.120.10">
    <property type="entry name" value="Jelly Rolls"/>
    <property type="match status" value="1"/>
</dbReference>
<keyword evidence="2" id="KW-1185">Reference proteome</keyword>
<dbReference type="SUPFAM" id="SSF51182">
    <property type="entry name" value="RmlC-like cupins"/>
    <property type="match status" value="1"/>
</dbReference>
<reference evidence="1 2" key="1">
    <citation type="journal article" date="2018" name="Sci. Rep.">
        <title>Comparative genomics provides insights into the lifestyle and reveals functional heterogeneity of dark septate endophytic fungi.</title>
        <authorList>
            <person name="Knapp D.G."/>
            <person name="Nemeth J.B."/>
            <person name="Barry K."/>
            <person name="Hainaut M."/>
            <person name="Henrissat B."/>
            <person name="Johnson J."/>
            <person name="Kuo A."/>
            <person name="Lim J.H.P."/>
            <person name="Lipzen A."/>
            <person name="Nolan M."/>
            <person name="Ohm R.A."/>
            <person name="Tamas L."/>
            <person name="Grigoriev I.V."/>
            <person name="Spatafora J.W."/>
            <person name="Nagy L.G."/>
            <person name="Kovacs G.M."/>
        </authorList>
    </citation>
    <scope>NUCLEOTIDE SEQUENCE [LARGE SCALE GENOMIC DNA]</scope>
    <source>
        <strain evidence="1 2">DSE2036</strain>
    </source>
</reference>
<gene>
    <name evidence="1" type="ORF">DM02DRAFT_586797</name>
</gene>
<dbReference type="EMBL" id="KZ805325">
    <property type="protein sequence ID" value="PVI04006.1"/>
    <property type="molecule type" value="Genomic_DNA"/>
</dbReference>
<dbReference type="STRING" id="97972.A0A2V1E131"/>
<dbReference type="InterPro" id="IPR011051">
    <property type="entry name" value="RmlC_Cupin_sf"/>
</dbReference>
<protein>
    <recommendedName>
        <fullName evidence="3">Cupin 2 conserved barrel domain-containing protein</fullName>
    </recommendedName>
</protein>
<dbReference type="Proteomes" id="UP000244855">
    <property type="component" value="Unassembled WGS sequence"/>
</dbReference>
<organism evidence="1 2">
    <name type="scientific">Periconia macrospinosa</name>
    <dbReference type="NCBI Taxonomy" id="97972"/>
    <lineage>
        <taxon>Eukaryota</taxon>
        <taxon>Fungi</taxon>
        <taxon>Dikarya</taxon>
        <taxon>Ascomycota</taxon>
        <taxon>Pezizomycotina</taxon>
        <taxon>Dothideomycetes</taxon>
        <taxon>Pleosporomycetidae</taxon>
        <taxon>Pleosporales</taxon>
        <taxon>Massarineae</taxon>
        <taxon>Periconiaceae</taxon>
        <taxon>Periconia</taxon>
    </lineage>
</organism>
<sequence>MTPKLTEPTTKELEACKRISGPFSQFEESVVFEYLEPPASLNATVLIRATYANPDVHAINKTGKKHPQSPPLHIHFDQWESFLVARGKVCTTSTYRLTDAVHTQGDDVHHIAPWVPHSFYPCADAAEDTVMYVWAYPEAVPDPMDRLFFQSLLGYLSDVHEKKSPMSVLQIMVNQHASASTAVIFPRAWWLGPLRWWVPWHIQGFLAALGRWYGYRGLIENYVSPEEWEEYSHGKRS</sequence>
<accession>A0A2V1E131</accession>
<name>A0A2V1E131_9PLEO</name>
<dbReference type="AlphaFoldDB" id="A0A2V1E131"/>
<evidence type="ECO:0000313" key="1">
    <source>
        <dbReference type="EMBL" id="PVI04006.1"/>
    </source>
</evidence>
<proteinExistence type="predicted"/>
<evidence type="ECO:0000313" key="2">
    <source>
        <dbReference type="Proteomes" id="UP000244855"/>
    </source>
</evidence>
<evidence type="ECO:0008006" key="3">
    <source>
        <dbReference type="Google" id="ProtNLM"/>
    </source>
</evidence>